<dbReference type="InterPro" id="IPR000933">
    <property type="entry name" value="Glyco_hydro_29"/>
</dbReference>
<keyword evidence="4" id="KW-0732">Signal</keyword>
<dbReference type="GO" id="GO:0004560">
    <property type="term" value="F:alpha-L-fucosidase activity"/>
    <property type="evidence" value="ECO:0007669"/>
    <property type="project" value="InterPro"/>
</dbReference>
<evidence type="ECO:0000259" key="7">
    <source>
        <dbReference type="Pfam" id="PF01120"/>
    </source>
</evidence>
<dbReference type="EMBL" id="RIBP01000001">
    <property type="protein sequence ID" value="TRZ39901.1"/>
    <property type="molecule type" value="Genomic_DNA"/>
</dbReference>
<evidence type="ECO:0000256" key="6">
    <source>
        <dbReference type="ARBA" id="ARBA00023295"/>
    </source>
</evidence>
<dbReference type="Pfam" id="PF01120">
    <property type="entry name" value="Alpha_L_fucos"/>
    <property type="match status" value="1"/>
</dbReference>
<sequence>MTITTNRKWLSESRYGLFIHFGLYSIAARHEWVQTLEEISFEEYKKYFEQFNPDLLDAKKWAKKAKEAGFKYVIITAKHHEGFCLWDTKETSYKVTNTPYKQDLLSELIHAFRKEGLKIGIYYSLLDWNHPDFLVDGYHPMRNHAEYKATHNGNMENYRAYMFAQVKELLINYGTIDYLWFDFSYKSRDWGTSIGKGADDWDSVALEKMIYSIQPNIFINDRLGLNRGVQTPEQFARSKGMEKEEDIWETVQTLNNSWGYDRDNLTFKSSRMVAKQLVDTVSKGGNLTMNVGPNARGLWEENSDSILTEVGDWLKRHGNSIYGATASKYPAPLDCRYTQTGNKLFLHIFSWPYRTILLPALGGKVSFARLLNDGSEIRFTDTKNLGGERAATTNLYKEITEVHIKEALDPTMLMLNLPIREPNELIPVIELTLKEDNKWG</sequence>
<feature type="domain" description="Glycoside hydrolase family 29 N-terminal" evidence="7">
    <location>
        <begin position="7"/>
        <end position="318"/>
    </location>
</feature>
<dbReference type="GO" id="GO:0006004">
    <property type="term" value="P:fucose metabolic process"/>
    <property type="evidence" value="ECO:0007669"/>
    <property type="project" value="InterPro"/>
</dbReference>
<keyword evidence="5" id="KW-0378">Hydrolase</keyword>
<dbReference type="PIRSF" id="PIRSF001092">
    <property type="entry name" value="Alpha-L-fucosidase"/>
    <property type="match status" value="1"/>
</dbReference>
<dbReference type="PANTHER" id="PTHR10030:SF37">
    <property type="entry name" value="ALPHA-L-FUCOSIDASE-RELATED"/>
    <property type="match status" value="1"/>
</dbReference>
<dbReference type="AlphaFoldDB" id="A0A553SSG1"/>
<dbReference type="SUPFAM" id="SSF51445">
    <property type="entry name" value="(Trans)glycosidases"/>
    <property type="match status" value="1"/>
</dbReference>
<evidence type="ECO:0000256" key="2">
    <source>
        <dbReference type="ARBA" id="ARBA00007951"/>
    </source>
</evidence>
<evidence type="ECO:0000313" key="8">
    <source>
        <dbReference type="EMBL" id="TRZ39901.1"/>
    </source>
</evidence>
<dbReference type="Gene3D" id="3.20.20.80">
    <property type="entry name" value="Glycosidases"/>
    <property type="match status" value="1"/>
</dbReference>
<organism evidence="8 9">
    <name type="scientific">Niallia circulans</name>
    <name type="common">Bacillus circulans</name>
    <dbReference type="NCBI Taxonomy" id="1397"/>
    <lineage>
        <taxon>Bacteria</taxon>
        <taxon>Bacillati</taxon>
        <taxon>Bacillota</taxon>
        <taxon>Bacilli</taxon>
        <taxon>Bacillales</taxon>
        <taxon>Bacillaceae</taxon>
        <taxon>Niallia</taxon>
    </lineage>
</organism>
<dbReference type="InterPro" id="IPR017853">
    <property type="entry name" value="GH"/>
</dbReference>
<dbReference type="Proteomes" id="UP000319837">
    <property type="component" value="Unassembled WGS sequence"/>
</dbReference>
<dbReference type="EC" id="3.2.1.51" evidence="3"/>
<evidence type="ECO:0000256" key="1">
    <source>
        <dbReference type="ARBA" id="ARBA00004071"/>
    </source>
</evidence>
<comment type="similarity">
    <text evidence="2">Belongs to the glycosyl hydrolase 29 family.</text>
</comment>
<evidence type="ECO:0000256" key="4">
    <source>
        <dbReference type="ARBA" id="ARBA00022729"/>
    </source>
</evidence>
<keyword evidence="6" id="KW-0326">Glycosidase</keyword>
<evidence type="ECO:0000256" key="5">
    <source>
        <dbReference type="ARBA" id="ARBA00022801"/>
    </source>
</evidence>
<dbReference type="PRINTS" id="PR00741">
    <property type="entry name" value="GLHYDRLASE29"/>
</dbReference>
<comment type="function">
    <text evidence="1">Alpha-L-fucosidase is responsible for hydrolyzing the alpha-1,6-linked fucose joined to the reducing-end N-acetylglucosamine of the carbohydrate moieties of glycoproteins.</text>
</comment>
<proteinExistence type="inferred from homology"/>
<comment type="caution">
    <text evidence="8">The sequence shown here is derived from an EMBL/GenBank/DDBJ whole genome shotgun (WGS) entry which is preliminary data.</text>
</comment>
<dbReference type="SMART" id="SM00812">
    <property type="entry name" value="Alpha_L_fucos"/>
    <property type="match status" value="1"/>
</dbReference>
<dbReference type="InterPro" id="IPR057739">
    <property type="entry name" value="Glyco_hydro_29_N"/>
</dbReference>
<dbReference type="RefSeq" id="WP_185763324.1">
    <property type="nucleotide sequence ID" value="NZ_RIBP01000001.1"/>
</dbReference>
<protein>
    <recommendedName>
        <fullName evidence="3">alpha-L-fucosidase</fullName>
        <ecNumber evidence="3">3.2.1.51</ecNumber>
    </recommendedName>
</protein>
<dbReference type="GO" id="GO:0005764">
    <property type="term" value="C:lysosome"/>
    <property type="evidence" value="ECO:0007669"/>
    <property type="project" value="TreeGrafter"/>
</dbReference>
<name>A0A553SSG1_NIACI</name>
<evidence type="ECO:0000256" key="3">
    <source>
        <dbReference type="ARBA" id="ARBA00012662"/>
    </source>
</evidence>
<gene>
    <name evidence="8" type="ORF">CEQ21_02850</name>
</gene>
<dbReference type="PANTHER" id="PTHR10030">
    <property type="entry name" value="ALPHA-L-FUCOSIDASE"/>
    <property type="match status" value="1"/>
</dbReference>
<dbReference type="GO" id="GO:0016139">
    <property type="term" value="P:glycoside catabolic process"/>
    <property type="evidence" value="ECO:0007669"/>
    <property type="project" value="TreeGrafter"/>
</dbReference>
<evidence type="ECO:0000313" key="9">
    <source>
        <dbReference type="Proteomes" id="UP000319837"/>
    </source>
</evidence>
<reference evidence="9" key="1">
    <citation type="submission" date="2018-10" db="EMBL/GenBank/DDBJ databases">
        <title>FDA dAtabase for Regulatory Grade micrObial Sequences (FDA-ARGOS): Supporting development and validation of Infectious Disease Dx tests.</title>
        <authorList>
            <person name="Minogue T."/>
            <person name="Wolcott M."/>
            <person name="Wasieloski L."/>
            <person name="Aguilar W."/>
            <person name="Moore D."/>
            <person name="Tallon L."/>
            <person name="Sadzewicz L."/>
            <person name="Sengamalay N."/>
            <person name="Ott S."/>
            <person name="Godinez A."/>
            <person name="Nagaraj S."/>
            <person name="Vavikolanu K."/>
            <person name="Vyas G."/>
            <person name="Nadendla S."/>
            <person name="George J."/>
            <person name="Sichtig H."/>
        </authorList>
    </citation>
    <scope>NUCLEOTIDE SEQUENCE [LARGE SCALE GENOMIC DNA]</scope>
    <source>
        <strain evidence="9">FDAARGOS_343</strain>
    </source>
</reference>
<accession>A0A553SSG1</accession>
<dbReference type="InterPro" id="IPR016286">
    <property type="entry name" value="FUC_metazoa-typ"/>
</dbReference>